<dbReference type="PANTHER" id="PTHR23028">
    <property type="entry name" value="ACETYLTRANSFERASE"/>
    <property type="match status" value="1"/>
</dbReference>
<dbReference type="AlphaFoldDB" id="A0A172XZQ2"/>
<dbReference type="InterPro" id="IPR050879">
    <property type="entry name" value="Acyltransferase_3"/>
</dbReference>
<feature type="domain" description="Acyltransferase 3" evidence="2">
    <location>
        <begin position="6"/>
        <end position="338"/>
    </location>
</feature>
<dbReference type="InterPro" id="IPR002656">
    <property type="entry name" value="Acyl_transf_3_dom"/>
</dbReference>
<dbReference type="EMBL" id="CP015199">
    <property type="protein sequence ID" value="ANF52444.1"/>
    <property type="molecule type" value="Genomic_DNA"/>
</dbReference>
<gene>
    <name evidence="3" type="ORF">A0O34_18810</name>
</gene>
<organism evidence="3 4">
    <name type="scientific">Chryseobacterium glaciei</name>
    <dbReference type="NCBI Taxonomy" id="1685010"/>
    <lineage>
        <taxon>Bacteria</taxon>
        <taxon>Pseudomonadati</taxon>
        <taxon>Bacteroidota</taxon>
        <taxon>Flavobacteriia</taxon>
        <taxon>Flavobacteriales</taxon>
        <taxon>Weeksellaceae</taxon>
        <taxon>Chryseobacterium group</taxon>
        <taxon>Chryseobacterium</taxon>
    </lineage>
</organism>
<dbReference type="RefSeq" id="WP_066758200.1">
    <property type="nucleotide sequence ID" value="NZ_CP015199.1"/>
</dbReference>
<dbReference type="STRING" id="1685010.A0O34_18810"/>
<dbReference type="Pfam" id="PF01757">
    <property type="entry name" value="Acyl_transf_3"/>
    <property type="match status" value="1"/>
</dbReference>
<feature type="transmembrane region" description="Helical" evidence="1">
    <location>
        <begin position="201"/>
        <end position="221"/>
    </location>
</feature>
<evidence type="ECO:0000259" key="2">
    <source>
        <dbReference type="Pfam" id="PF01757"/>
    </source>
</evidence>
<dbReference type="Proteomes" id="UP000077824">
    <property type="component" value="Chromosome"/>
</dbReference>
<keyword evidence="4" id="KW-1185">Reference proteome</keyword>
<feature type="transmembrane region" description="Helical" evidence="1">
    <location>
        <begin position="87"/>
        <end position="104"/>
    </location>
</feature>
<protein>
    <recommendedName>
        <fullName evidence="2">Acyltransferase 3 domain-containing protein</fullName>
    </recommendedName>
</protein>
<dbReference type="GO" id="GO:0000271">
    <property type="term" value="P:polysaccharide biosynthetic process"/>
    <property type="evidence" value="ECO:0007669"/>
    <property type="project" value="TreeGrafter"/>
</dbReference>
<evidence type="ECO:0000313" key="3">
    <source>
        <dbReference type="EMBL" id="ANF52444.1"/>
    </source>
</evidence>
<name>A0A172XZQ2_9FLAO</name>
<evidence type="ECO:0000313" key="4">
    <source>
        <dbReference type="Proteomes" id="UP000077824"/>
    </source>
</evidence>
<keyword evidence="1" id="KW-0812">Transmembrane</keyword>
<keyword evidence="1" id="KW-0472">Membrane</keyword>
<keyword evidence="1" id="KW-1133">Transmembrane helix</keyword>
<dbReference type="GO" id="GO:0016020">
    <property type="term" value="C:membrane"/>
    <property type="evidence" value="ECO:0007669"/>
    <property type="project" value="TreeGrafter"/>
</dbReference>
<feature type="transmembrane region" description="Helical" evidence="1">
    <location>
        <begin position="295"/>
        <end position="312"/>
    </location>
</feature>
<accession>A0A172XZQ2</accession>
<feature type="transmembrane region" description="Helical" evidence="1">
    <location>
        <begin position="48"/>
        <end position="67"/>
    </location>
</feature>
<dbReference type="PANTHER" id="PTHR23028:SF53">
    <property type="entry name" value="ACYL_TRANSF_3 DOMAIN-CONTAINING PROTEIN"/>
    <property type="match status" value="1"/>
</dbReference>
<dbReference type="GO" id="GO:0016747">
    <property type="term" value="F:acyltransferase activity, transferring groups other than amino-acyl groups"/>
    <property type="evidence" value="ECO:0007669"/>
    <property type="project" value="InterPro"/>
</dbReference>
<feature type="transmembrane region" description="Helical" evidence="1">
    <location>
        <begin position="324"/>
        <end position="344"/>
    </location>
</feature>
<evidence type="ECO:0000256" key="1">
    <source>
        <dbReference type="SAM" id="Phobius"/>
    </source>
</evidence>
<proteinExistence type="predicted"/>
<feature type="transmembrane region" description="Helical" evidence="1">
    <location>
        <begin position="233"/>
        <end position="251"/>
    </location>
</feature>
<dbReference type="OrthoDB" id="290051at2"/>
<feature type="transmembrane region" description="Helical" evidence="1">
    <location>
        <begin position="163"/>
        <end position="181"/>
    </location>
</feature>
<dbReference type="KEGG" id="chh:A0O34_18810"/>
<reference evidence="3 4" key="1">
    <citation type="submission" date="2016-04" db="EMBL/GenBank/DDBJ databases">
        <title>Complete Genome Sequence of Chryseobacterium sp. IHBB 10212.</title>
        <authorList>
            <person name="Pal M."/>
            <person name="Swarnkar M.K."/>
            <person name="Kaushal K."/>
            <person name="Chhibber S."/>
            <person name="Singh A.K."/>
            <person name="Gulati A."/>
        </authorList>
    </citation>
    <scope>NUCLEOTIDE SEQUENCE [LARGE SCALE GENOMIC DNA]</scope>
    <source>
        <strain evidence="3 4">IHBB 10212</strain>
    </source>
</reference>
<sequence length="360" mass="42637">MMKHLKGLDTLRALAATIVVVDHVEIIKKDNGIHNFIDNPTLIYPDGHLSVILFFVISGFLITYLLLAEQEKSGRIDLKNFYMRRVLRIWPLYYLVLFLSYIIFNPDYSLIRILLPALIFPNVAYALQETWDISPQIWSIGVEEQFYIVWPLIFMFISKRKKALNYIIALIVFFTLLPFGLKFINQIFFKSEEIYTIISRFFYGTKFNCLGIGTLIGFLFFRNKEYINKILFKYNFLTIALTLLPFVLWFFQFKTAHLGDEIYAVLFAFSIYNIVQHPKINIDNSVTRFLGKISYGIYLYHWIIVILLVRYIPKTDNLFLYNTVLYSTVLLISILISWLSFVTYEKFFLNLKKKYEIVNR</sequence>